<evidence type="ECO:0000259" key="1">
    <source>
        <dbReference type="Pfam" id="PF14214"/>
    </source>
</evidence>
<gene>
    <name evidence="2" type="ORF">JTE90_023437</name>
</gene>
<feature type="domain" description="Helitron helicase-like" evidence="1">
    <location>
        <begin position="6"/>
        <end position="74"/>
    </location>
</feature>
<dbReference type="InterPro" id="IPR025476">
    <property type="entry name" value="Helitron_helicase-like"/>
</dbReference>
<reference evidence="2 3" key="1">
    <citation type="journal article" date="2022" name="Nat. Ecol. Evol.">
        <title>A masculinizing supergene underlies an exaggerated male reproductive morph in a spider.</title>
        <authorList>
            <person name="Hendrickx F."/>
            <person name="De Corte Z."/>
            <person name="Sonet G."/>
            <person name="Van Belleghem S.M."/>
            <person name="Kostlbacher S."/>
            <person name="Vangestel C."/>
        </authorList>
    </citation>
    <scope>NUCLEOTIDE SEQUENCE [LARGE SCALE GENOMIC DNA]</scope>
    <source>
        <strain evidence="2">W744_W776</strain>
    </source>
</reference>
<dbReference type="AlphaFoldDB" id="A0AAV6TZK7"/>
<comment type="caution">
    <text evidence="2">The sequence shown here is derived from an EMBL/GenBank/DDBJ whole genome shotgun (WGS) entry which is preliminary data.</text>
</comment>
<keyword evidence="3" id="KW-1185">Reference proteome</keyword>
<organism evidence="2 3">
    <name type="scientific">Oedothorax gibbosus</name>
    <dbReference type="NCBI Taxonomy" id="931172"/>
    <lineage>
        <taxon>Eukaryota</taxon>
        <taxon>Metazoa</taxon>
        <taxon>Ecdysozoa</taxon>
        <taxon>Arthropoda</taxon>
        <taxon>Chelicerata</taxon>
        <taxon>Arachnida</taxon>
        <taxon>Araneae</taxon>
        <taxon>Araneomorphae</taxon>
        <taxon>Entelegynae</taxon>
        <taxon>Araneoidea</taxon>
        <taxon>Linyphiidae</taxon>
        <taxon>Erigoninae</taxon>
        <taxon>Oedothorax</taxon>
    </lineage>
</organism>
<accession>A0AAV6TZK7</accession>
<dbReference type="EMBL" id="JAFNEN010000775">
    <property type="protein sequence ID" value="KAG8177532.1"/>
    <property type="molecule type" value="Genomic_DNA"/>
</dbReference>
<name>A0AAV6TZK7_9ARAC</name>
<sequence>MSPMQYYGHRLALRSDEPFNPLLNAERLTQQYIINSYVLVEPQRLDYIRYNQSTLHAECYQGMVDHVEKNALNVADEVRLGHSSDSSCKLYSFSKMFAATLSRLWPFVGR</sequence>
<evidence type="ECO:0000313" key="3">
    <source>
        <dbReference type="Proteomes" id="UP000827092"/>
    </source>
</evidence>
<dbReference type="Proteomes" id="UP000827092">
    <property type="component" value="Unassembled WGS sequence"/>
</dbReference>
<proteinExistence type="predicted"/>
<protein>
    <recommendedName>
        <fullName evidence="1">Helitron helicase-like domain-containing protein</fullName>
    </recommendedName>
</protein>
<dbReference type="Pfam" id="PF14214">
    <property type="entry name" value="Helitron_like_N"/>
    <property type="match status" value="1"/>
</dbReference>
<evidence type="ECO:0000313" key="2">
    <source>
        <dbReference type="EMBL" id="KAG8177532.1"/>
    </source>
</evidence>